<dbReference type="Gene3D" id="2.60.40.420">
    <property type="entry name" value="Cupredoxins - blue copper proteins"/>
    <property type="match status" value="3"/>
</dbReference>
<dbReference type="InterPro" id="IPR008972">
    <property type="entry name" value="Cupredoxin"/>
</dbReference>
<name>A0ABS5SER7_9BACT</name>
<evidence type="ECO:0000259" key="2">
    <source>
        <dbReference type="Pfam" id="PF07731"/>
    </source>
</evidence>
<evidence type="ECO:0000313" key="3">
    <source>
        <dbReference type="EMBL" id="MBT0653147.1"/>
    </source>
</evidence>
<dbReference type="PANTHER" id="PTHR48267">
    <property type="entry name" value="CUPREDOXIN SUPERFAMILY PROTEIN"/>
    <property type="match status" value="1"/>
</dbReference>
<feature type="signal peptide" evidence="1">
    <location>
        <begin position="1"/>
        <end position="20"/>
    </location>
</feature>
<comment type="caution">
    <text evidence="3">The sequence shown here is derived from an EMBL/GenBank/DDBJ whole genome shotgun (WGS) entry which is preliminary data.</text>
</comment>
<feature type="chain" id="PRO_5045128496" evidence="1">
    <location>
        <begin position="21"/>
        <end position="1222"/>
    </location>
</feature>
<dbReference type="EMBL" id="JAHCVK010000002">
    <property type="protein sequence ID" value="MBT0653147.1"/>
    <property type="molecule type" value="Genomic_DNA"/>
</dbReference>
<dbReference type="Proteomes" id="UP000756860">
    <property type="component" value="Unassembled WGS sequence"/>
</dbReference>
<feature type="domain" description="Plastocyanin-like" evidence="2">
    <location>
        <begin position="828"/>
        <end position="900"/>
    </location>
</feature>
<keyword evidence="1" id="KW-0732">Signal</keyword>
<organism evidence="3 4">
    <name type="scientific">Geomobilimonas luticola</name>
    <dbReference type="NCBI Taxonomy" id="1114878"/>
    <lineage>
        <taxon>Bacteria</taxon>
        <taxon>Pseudomonadati</taxon>
        <taxon>Thermodesulfobacteriota</taxon>
        <taxon>Desulfuromonadia</taxon>
        <taxon>Geobacterales</taxon>
        <taxon>Geobacteraceae</taxon>
        <taxon>Geomobilimonas</taxon>
    </lineage>
</organism>
<protein>
    <submittedName>
        <fullName evidence="3">Multicopper oxidase domain-containing protein</fullName>
    </submittedName>
</protein>
<dbReference type="CDD" id="cd13844">
    <property type="entry name" value="CuRO_1_BOD_CotA_like"/>
    <property type="match status" value="1"/>
</dbReference>
<sequence>MSRRKIFAWSSLALAIIALAGGIDEGHARPVTVPGGIPDYFETPNWANSPPLRKFVDTLPPLGCTTTNNLGQCIPVAVPDQTTYQGSDYYEIELVEYREQMHSDLPPVVGNKMTATSGGTKLRGYRQVNTTDPNLLTPHYLGPLIVAQKDRPVRIKFINKLPTGTSGNLFIPVDTTVMGSGEYRINYDPATMAPVPEVSGTFSQNRATLHLHGGRTPWISDGTPHQWITPAGESTGYPKGVSVQNVPDMPDPGPGAQTFYYTNQQSARLMFYHDHAWGITRLNVYVGEAAGYLIEDPVEKAMINGGTIGGKTFTAGTIPADQIPLIIQDKTFVRATNPATDPMSIRNTDPTWNWGSTPGTPVNGDLWWPHVYMPAQNPFNPDLSGINPMGRWHYGPWFFPSTPTCGSSPDAVKPFCVDHGPVANIYYDCGPGGACTNPGQPPEMPGTPNVSWGAEAFLDTMVVNGTAYPSLTVDPKAYRFRILNAAHDRFLNLQLYQADPTYTPFDPVTGLANPGYQKEVKMVPASPHPDCSATVTTNCTCVTGFTPAGCFPATWPTDGREGGVPDPALRGPAWIQIGTEGGFLPAPVVLNNTPVKWNVDPTMFNVGNVLQQADGGGTLFLGPAERGDVIVDFSQYAGKTLILYNDAPTAFPALDPHYDYYTGAPDRTDIGGYTAIPAGYGPNIRTVMQIKVNAGANSTATPDYYNPATLTALQDAFKTTATAPGAFSLGQDPIVVGQTAYNSTYNTTFPATWPNWGVSRISDGAISFQKVDGTIVSNFPMKPKAIHDEMGATFDDYGRMSAKLGLELPFTNAAIANFILQNYVDPATEVVKPGQVQIWRITHNGVDTHPIHFHLFDVQVLNRVGWDGFIRLPDTNELGWKDTVRMSPLEDTIVALRPVMPTVPFPLPESVRPLNPMTPLGDMMGFSQIDTTDGGNLAPPMTNRLANFGFEYVWHCHILSHEENDMMRPVVLRVKDSLGVFNNGDWYQDYNSNGAWNTAIDKILTFGTAGDIPVSGDWNGSGTSKLGLFNNGTWTLDTTGSGVQGAGNTTYTFGIGIPGAVPVTGDWTGNGKGTTKIGVFTNGTWYLDLNGNGAWDGTPTDAIYNFGTGLAGAIPVTGDWTGNGTTKIGVFVNGTWYLDLNGNGAWDGTPTDAMYVFGAGVAGALPATGDWTGTGSTRVGIYANGTWYLDLNGNGAWDGTPTDATHIFGAGMTGAVPVIGKW</sequence>
<evidence type="ECO:0000313" key="4">
    <source>
        <dbReference type="Proteomes" id="UP000756860"/>
    </source>
</evidence>
<dbReference type="Pfam" id="PF07731">
    <property type="entry name" value="Cu-oxidase_2"/>
    <property type="match status" value="1"/>
</dbReference>
<evidence type="ECO:0000256" key="1">
    <source>
        <dbReference type="SAM" id="SignalP"/>
    </source>
</evidence>
<dbReference type="SUPFAM" id="SSF49503">
    <property type="entry name" value="Cupredoxins"/>
    <property type="match status" value="4"/>
</dbReference>
<dbReference type="PANTHER" id="PTHR48267:SF1">
    <property type="entry name" value="BILIRUBIN OXIDASE"/>
    <property type="match status" value="1"/>
</dbReference>
<proteinExistence type="predicted"/>
<gene>
    <name evidence="3" type="ORF">KI810_08780</name>
</gene>
<accession>A0ABS5SER7</accession>
<dbReference type="InterPro" id="IPR045087">
    <property type="entry name" value="Cu-oxidase_fam"/>
</dbReference>
<reference evidence="3 4" key="1">
    <citation type="submission" date="2021-05" db="EMBL/GenBank/DDBJ databases">
        <title>The draft genome of Geobacter luticola JCM 17780.</title>
        <authorList>
            <person name="Xu Z."/>
            <person name="Masuda Y."/>
            <person name="Itoh H."/>
            <person name="Senoo K."/>
        </authorList>
    </citation>
    <scope>NUCLEOTIDE SEQUENCE [LARGE SCALE GENOMIC DNA]</scope>
    <source>
        <strain evidence="3 4">JCM 17780</strain>
    </source>
</reference>
<dbReference type="RefSeq" id="WP_214175127.1">
    <property type="nucleotide sequence ID" value="NZ_JAHCVK010000002.1"/>
</dbReference>
<keyword evidence="4" id="KW-1185">Reference proteome</keyword>
<dbReference type="InterPro" id="IPR011706">
    <property type="entry name" value="Cu-oxidase_C"/>
</dbReference>